<dbReference type="InterPro" id="IPR005467">
    <property type="entry name" value="His_kinase_dom"/>
</dbReference>
<evidence type="ECO:0000313" key="19">
    <source>
        <dbReference type="Proteomes" id="UP001161691"/>
    </source>
</evidence>
<feature type="domain" description="Histidine kinase" evidence="16">
    <location>
        <begin position="266"/>
        <end position="487"/>
    </location>
</feature>
<keyword evidence="11 15" id="KW-1133">Transmembrane helix</keyword>
<keyword evidence="9 18" id="KW-0418">Kinase</keyword>
<keyword evidence="10" id="KW-0067">ATP-binding</keyword>
<dbReference type="CDD" id="cd06225">
    <property type="entry name" value="HAMP"/>
    <property type="match status" value="1"/>
</dbReference>
<keyword evidence="12" id="KW-0902">Two-component regulatory system</keyword>
<evidence type="ECO:0000256" key="9">
    <source>
        <dbReference type="ARBA" id="ARBA00022777"/>
    </source>
</evidence>
<feature type="region of interest" description="Disordered" evidence="14">
    <location>
        <begin position="488"/>
        <end position="516"/>
    </location>
</feature>
<evidence type="ECO:0000256" key="12">
    <source>
        <dbReference type="ARBA" id="ARBA00023012"/>
    </source>
</evidence>
<comment type="caution">
    <text evidence="18">The sequence shown here is derived from an EMBL/GenBank/DDBJ whole genome shotgun (WGS) entry which is preliminary data.</text>
</comment>
<dbReference type="SUPFAM" id="SSF47384">
    <property type="entry name" value="Homodimeric domain of signal transducing histidine kinase"/>
    <property type="match status" value="1"/>
</dbReference>
<dbReference type="PANTHER" id="PTHR45528">
    <property type="entry name" value="SENSOR HISTIDINE KINASE CPXA"/>
    <property type="match status" value="1"/>
</dbReference>
<dbReference type="PROSITE" id="PS50885">
    <property type="entry name" value="HAMP"/>
    <property type="match status" value="1"/>
</dbReference>
<feature type="transmembrane region" description="Helical" evidence="15">
    <location>
        <begin position="12"/>
        <end position="34"/>
    </location>
</feature>
<dbReference type="SMART" id="SM00387">
    <property type="entry name" value="HATPase_c"/>
    <property type="match status" value="1"/>
</dbReference>
<dbReference type="Gene3D" id="6.10.340.10">
    <property type="match status" value="1"/>
</dbReference>
<evidence type="ECO:0000259" key="17">
    <source>
        <dbReference type="PROSITE" id="PS50885"/>
    </source>
</evidence>
<keyword evidence="7 15" id="KW-0812">Transmembrane</keyword>
<dbReference type="CDD" id="cd00075">
    <property type="entry name" value="HATPase"/>
    <property type="match status" value="1"/>
</dbReference>
<dbReference type="Gene3D" id="1.10.287.130">
    <property type="match status" value="1"/>
</dbReference>
<dbReference type="InterPro" id="IPR003661">
    <property type="entry name" value="HisK_dim/P_dom"/>
</dbReference>
<comment type="catalytic activity">
    <reaction evidence="1">
        <text>ATP + protein L-histidine = ADP + protein N-phospho-L-histidine.</text>
        <dbReference type="EC" id="2.7.13.3"/>
    </reaction>
</comment>
<dbReference type="Pfam" id="PF00672">
    <property type="entry name" value="HAMP"/>
    <property type="match status" value="1"/>
</dbReference>
<comment type="subcellular location">
    <subcellularLocation>
        <location evidence="2">Cell membrane</location>
        <topology evidence="2">Multi-pass membrane protein</topology>
    </subcellularLocation>
</comment>
<dbReference type="EC" id="2.7.13.3" evidence="3"/>
<keyword evidence="8" id="KW-0547">Nucleotide-binding</keyword>
<dbReference type="InterPro" id="IPR003660">
    <property type="entry name" value="HAMP_dom"/>
</dbReference>
<dbReference type="PROSITE" id="PS50109">
    <property type="entry name" value="HIS_KIN"/>
    <property type="match status" value="1"/>
</dbReference>
<dbReference type="InterPro" id="IPR003594">
    <property type="entry name" value="HATPase_dom"/>
</dbReference>
<dbReference type="InterPro" id="IPR004358">
    <property type="entry name" value="Sig_transdc_His_kin-like_C"/>
</dbReference>
<evidence type="ECO:0000256" key="13">
    <source>
        <dbReference type="ARBA" id="ARBA00023136"/>
    </source>
</evidence>
<evidence type="ECO:0000256" key="10">
    <source>
        <dbReference type="ARBA" id="ARBA00022840"/>
    </source>
</evidence>
<reference evidence="18" key="1">
    <citation type="submission" date="2023-04" db="EMBL/GenBank/DDBJ databases">
        <title>Comparative genomic analysis of Cohnella hashimotonis sp. nov., isolated from the International Space Station.</title>
        <authorList>
            <person name="Venkateswaran K."/>
            <person name="Simpson A."/>
        </authorList>
    </citation>
    <scope>NUCLEOTIDE SEQUENCE</scope>
    <source>
        <strain evidence="18">F6_2S_P_1</strain>
    </source>
</reference>
<evidence type="ECO:0000313" key="18">
    <source>
        <dbReference type="EMBL" id="MDI4644522.1"/>
    </source>
</evidence>
<dbReference type="SUPFAM" id="SSF158472">
    <property type="entry name" value="HAMP domain-like"/>
    <property type="match status" value="1"/>
</dbReference>
<dbReference type="EMBL" id="JAGRPV010000001">
    <property type="protein sequence ID" value="MDI4644522.1"/>
    <property type="molecule type" value="Genomic_DNA"/>
</dbReference>
<name>A0ABT6TCH0_9BACL</name>
<dbReference type="Pfam" id="PF00512">
    <property type="entry name" value="HisKA"/>
    <property type="match status" value="1"/>
</dbReference>
<keyword evidence="6" id="KW-0808">Transferase</keyword>
<dbReference type="RefSeq" id="WP_282907522.1">
    <property type="nucleotide sequence ID" value="NZ_JAGRPV010000001.1"/>
</dbReference>
<dbReference type="PRINTS" id="PR00344">
    <property type="entry name" value="BCTRLSENSOR"/>
</dbReference>
<protein>
    <recommendedName>
        <fullName evidence="3">histidine kinase</fullName>
        <ecNumber evidence="3">2.7.13.3</ecNumber>
    </recommendedName>
</protein>
<gene>
    <name evidence="18" type="ORF">KB449_06080</name>
</gene>
<dbReference type="SMART" id="SM00304">
    <property type="entry name" value="HAMP"/>
    <property type="match status" value="1"/>
</dbReference>
<dbReference type="SUPFAM" id="SSF55874">
    <property type="entry name" value="ATPase domain of HSP90 chaperone/DNA topoisomerase II/histidine kinase"/>
    <property type="match status" value="1"/>
</dbReference>
<evidence type="ECO:0000256" key="11">
    <source>
        <dbReference type="ARBA" id="ARBA00022989"/>
    </source>
</evidence>
<dbReference type="CDD" id="cd00082">
    <property type="entry name" value="HisKA"/>
    <property type="match status" value="1"/>
</dbReference>
<keyword evidence="19" id="KW-1185">Reference proteome</keyword>
<evidence type="ECO:0000256" key="6">
    <source>
        <dbReference type="ARBA" id="ARBA00022679"/>
    </source>
</evidence>
<keyword evidence="13 15" id="KW-0472">Membrane</keyword>
<keyword evidence="5" id="KW-0597">Phosphoprotein</keyword>
<dbReference type="PANTHER" id="PTHR45528:SF1">
    <property type="entry name" value="SENSOR HISTIDINE KINASE CPXA"/>
    <property type="match status" value="1"/>
</dbReference>
<evidence type="ECO:0000256" key="14">
    <source>
        <dbReference type="SAM" id="MobiDB-lite"/>
    </source>
</evidence>
<dbReference type="GO" id="GO:0016301">
    <property type="term" value="F:kinase activity"/>
    <property type="evidence" value="ECO:0007669"/>
    <property type="project" value="UniProtKB-KW"/>
</dbReference>
<accession>A0ABT6TCH0</accession>
<dbReference type="Proteomes" id="UP001161691">
    <property type="component" value="Unassembled WGS sequence"/>
</dbReference>
<dbReference type="InterPro" id="IPR036890">
    <property type="entry name" value="HATPase_C_sf"/>
</dbReference>
<sequence>MSIRIRLLLSYLAMLIIPLILIGISFLVIVVSAVGDLKSVFTLDTGDGNPLAAIMGEESSIASDIRTRIAGDPDSLRDPSLMKAYDDRLQKINMGLIVRLDDRVEYISPDLKETRVASNLPPFGTEVRWMEGHDIGNGSWMLDRQYNVVFQDGSKGSFYMLLNLDFLGWLAERISKPFLLALLIILVVVNGILTYFVSRSIIRPLRSLRRAAEEIKEGNLSHPVRPESRDEIGELAAAFEEMRIKLKDSVDLQLQYEDNRSSLISNISHDLKSPVAAIRGYVEGIMDGVTHTPEMLDSYIKTIHRKTVQMDRLIDELFLFSKLDLKRLPFHFEEVTLDDYLSDCAEELQLDAEKRGVKLIYEPPALAEPAVVVADREKLKRVFVNIVENAVKYADKADAAIWIGFIEEDGYYKIGIRDNGKGISAESLPHIFERFYRADAARNVDTGGSGLGLAIAQQIVEEHGGRLTATSELGAGTLITISLKKWTGRGAPDETHPDRRGRSQHGRARTGLSRDS</sequence>
<evidence type="ECO:0000256" key="7">
    <source>
        <dbReference type="ARBA" id="ARBA00022692"/>
    </source>
</evidence>
<feature type="transmembrane region" description="Helical" evidence="15">
    <location>
        <begin position="178"/>
        <end position="197"/>
    </location>
</feature>
<evidence type="ECO:0000256" key="15">
    <source>
        <dbReference type="SAM" id="Phobius"/>
    </source>
</evidence>
<dbReference type="SMART" id="SM00388">
    <property type="entry name" value="HisKA"/>
    <property type="match status" value="1"/>
</dbReference>
<dbReference type="Gene3D" id="3.30.565.10">
    <property type="entry name" value="Histidine kinase-like ATPase, C-terminal domain"/>
    <property type="match status" value="1"/>
</dbReference>
<evidence type="ECO:0000256" key="3">
    <source>
        <dbReference type="ARBA" id="ARBA00012438"/>
    </source>
</evidence>
<dbReference type="InterPro" id="IPR050398">
    <property type="entry name" value="HssS/ArlS-like"/>
</dbReference>
<evidence type="ECO:0000256" key="8">
    <source>
        <dbReference type="ARBA" id="ARBA00022741"/>
    </source>
</evidence>
<evidence type="ECO:0000259" key="16">
    <source>
        <dbReference type="PROSITE" id="PS50109"/>
    </source>
</evidence>
<feature type="compositionally biased region" description="Basic and acidic residues" evidence="14">
    <location>
        <begin position="491"/>
        <end position="501"/>
    </location>
</feature>
<evidence type="ECO:0000256" key="1">
    <source>
        <dbReference type="ARBA" id="ARBA00000085"/>
    </source>
</evidence>
<feature type="domain" description="HAMP" evidence="17">
    <location>
        <begin position="199"/>
        <end position="251"/>
    </location>
</feature>
<dbReference type="Pfam" id="PF02518">
    <property type="entry name" value="HATPase_c"/>
    <property type="match status" value="1"/>
</dbReference>
<keyword evidence="4" id="KW-1003">Cell membrane</keyword>
<evidence type="ECO:0000256" key="4">
    <source>
        <dbReference type="ARBA" id="ARBA00022475"/>
    </source>
</evidence>
<proteinExistence type="predicted"/>
<dbReference type="InterPro" id="IPR036097">
    <property type="entry name" value="HisK_dim/P_sf"/>
</dbReference>
<organism evidence="18 19">
    <name type="scientific">Cohnella hashimotonis</name>
    <dbReference type="NCBI Taxonomy" id="2826895"/>
    <lineage>
        <taxon>Bacteria</taxon>
        <taxon>Bacillati</taxon>
        <taxon>Bacillota</taxon>
        <taxon>Bacilli</taxon>
        <taxon>Bacillales</taxon>
        <taxon>Paenibacillaceae</taxon>
        <taxon>Cohnella</taxon>
    </lineage>
</organism>
<evidence type="ECO:0000256" key="5">
    <source>
        <dbReference type="ARBA" id="ARBA00022553"/>
    </source>
</evidence>
<evidence type="ECO:0000256" key="2">
    <source>
        <dbReference type="ARBA" id="ARBA00004651"/>
    </source>
</evidence>